<feature type="region of interest" description="Disordered" evidence="2">
    <location>
        <begin position="671"/>
        <end position="718"/>
    </location>
</feature>
<feature type="compositionally biased region" description="Low complexity" evidence="2">
    <location>
        <begin position="862"/>
        <end position="873"/>
    </location>
</feature>
<dbReference type="OrthoDB" id="2565072at2759"/>
<dbReference type="AlphaFoldDB" id="W4KPP2"/>
<feature type="compositionally biased region" description="Polar residues" evidence="2">
    <location>
        <begin position="351"/>
        <end position="360"/>
    </location>
</feature>
<feature type="compositionally biased region" description="Basic and acidic residues" evidence="2">
    <location>
        <begin position="582"/>
        <end position="592"/>
    </location>
</feature>
<feature type="compositionally biased region" description="Low complexity" evidence="2">
    <location>
        <begin position="235"/>
        <end position="245"/>
    </location>
</feature>
<dbReference type="InParanoid" id="W4KPP2"/>
<dbReference type="GeneID" id="20669510"/>
<feature type="compositionally biased region" description="Basic and acidic residues" evidence="2">
    <location>
        <begin position="88"/>
        <end position="97"/>
    </location>
</feature>
<feature type="region of interest" description="Disordered" evidence="2">
    <location>
        <begin position="746"/>
        <end position="779"/>
    </location>
</feature>
<sequence>MLRSVQSPKSPQDDHLRHLLDQRAARSDMHHRRFPSLTDLSDSPSVYSHPYFSPHPVDRAELEANADAFDFAIPAHYRSLMAHGPRTPGRDRQRLDDPSASTLDLDADSTDSRPASPLYDDDRSPPYLDDDTEPIPRMSMLGPKMKFHSPAPWETEEDPIQEQDEPDDDARSFISKRGRIRTKGEGFMKGFGIGSSTARGSSATRPSADSSRSSDKDKSSFETTSSHAQPHHSALHALAQASMSSTSLAVAPSFAGQGHLRNKFSIPRVRTRTISNSVKTLQPPASSPPTNTLSDNASPIPRASSPAHSVFSNYLSRTDTRTSSRPNSPQSFTRHPYANPDLVYDRESAYTPPTRTQFQDIPSVDSAATLPDTNTTRSSSPFPSASVITVTMTPDSSSSSVGNGSTDVSSKQLVASLHGRTISGPIPVETALRTTPSDASAKSRRRETRLPPPASMNQLPTWADLPASPTFTLISLEEAQAQARERARSVTVNATLSANRAPFLETEPPSRHSPSGPTTGHRVRARSTSAGSKGKIALQNMQSLTGSSPPSLPRAEPEVRPTTGGAPPRLKHKRSGFMRLFNGKEKEKEKEYSPPPVPSLPDTSISSGPLVKTPKPTTSRVPVPALSPSLLSHSGGSYFERVISDVSKGDEEQPLSTKVRRNMPALSIIPPSETSLRVPSSPMSTQTDNRSRSTLRPDHSERTGFVPASAPPSTTEFPSLSLRPVSTIFSAHFAQHLVESDLGIDTEPELDTSTSTSGFSPLSPDFPLRSSDGKGAPPQIVTQRDASAIIQSLQDQIATSRKAWQRQVWELEGRVRDLRSEVEELRAKEAEGEPCDKCGRGLGRSGETFDSRPSVVNRPRARTGVGTRFGTRG</sequence>
<evidence type="ECO:0000256" key="2">
    <source>
        <dbReference type="SAM" id="MobiDB-lite"/>
    </source>
</evidence>
<dbReference type="KEGG" id="hir:HETIRDRAFT_307623"/>
<feature type="compositionally biased region" description="Polar residues" evidence="2">
    <location>
        <begin position="272"/>
        <end position="297"/>
    </location>
</feature>
<evidence type="ECO:0000313" key="3">
    <source>
        <dbReference type="EMBL" id="ETW87350.1"/>
    </source>
</evidence>
<feature type="compositionally biased region" description="Low complexity" evidence="2">
    <location>
        <begin position="201"/>
        <end position="211"/>
    </location>
</feature>
<feature type="compositionally biased region" description="Basic and acidic residues" evidence="2">
    <location>
        <begin position="689"/>
        <end position="702"/>
    </location>
</feature>
<feature type="compositionally biased region" description="Low complexity" evidence="2">
    <location>
        <begin position="619"/>
        <end position="628"/>
    </location>
</feature>
<evidence type="ECO:0000313" key="4">
    <source>
        <dbReference type="Proteomes" id="UP000030671"/>
    </source>
</evidence>
<dbReference type="HOGENOM" id="CLU_017133_0_0_1"/>
<feature type="compositionally biased region" description="Basic and acidic residues" evidence="2">
    <location>
        <begin position="829"/>
        <end position="839"/>
    </location>
</feature>
<dbReference type="EMBL" id="KI925454">
    <property type="protein sequence ID" value="ETW87350.1"/>
    <property type="molecule type" value="Genomic_DNA"/>
</dbReference>
<feature type="compositionally biased region" description="Polar residues" evidence="2">
    <location>
        <begin position="539"/>
        <end position="549"/>
    </location>
</feature>
<reference evidence="3 4" key="1">
    <citation type="journal article" date="2012" name="New Phytol.">
        <title>Insight into trade-off between wood decay and parasitism from the genome of a fungal forest pathogen.</title>
        <authorList>
            <person name="Olson A."/>
            <person name="Aerts A."/>
            <person name="Asiegbu F."/>
            <person name="Belbahri L."/>
            <person name="Bouzid O."/>
            <person name="Broberg A."/>
            <person name="Canback B."/>
            <person name="Coutinho P.M."/>
            <person name="Cullen D."/>
            <person name="Dalman K."/>
            <person name="Deflorio G."/>
            <person name="van Diepen L.T."/>
            <person name="Dunand C."/>
            <person name="Duplessis S."/>
            <person name="Durling M."/>
            <person name="Gonthier P."/>
            <person name="Grimwood J."/>
            <person name="Fossdal C.G."/>
            <person name="Hansson D."/>
            <person name="Henrissat B."/>
            <person name="Hietala A."/>
            <person name="Himmelstrand K."/>
            <person name="Hoffmeister D."/>
            <person name="Hogberg N."/>
            <person name="James T.Y."/>
            <person name="Karlsson M."/>
            <person name="Kohler A."/>
            <person name="Kues U."/>
            <person name="Lee Y.H."/>
            <person name="Lin Y.C."/>
            <person name="Lind M."/>
            <person name="Lindquist E."/>
            <person name="Lombard V."/>
            <person name="Lucas S."/>
            <person name="Lunden K."/>
            <person name="Morin E."/>
            <person name="Murat C."/>
            <person name="Park J."/>
            <person name="Raffaello T."/>
            <person name="Rouze P."/>
            <person name="Salamov A."/>
            <person name="Schmutz J."/>
            <person name="Solheim H."/>
            <person name="Stahlberg J."/>
            <person name="Velez H."/>
            <person name="de Vries R.P."/>
            <person name="Wiebenga A."/>
            <person name="Woodward S."/>
            <person name="Yakovlev I."/>
            <person name="Garbelotto M."/>
            <person name="Martin F."/>
            <person name="Grigoriev I.V."/>
            <person name="Stenlid J."/>
        </authorList>
    </citation>
    <scope>NUCLEOTIDE SEQUENCE [LARGE SCALE GENOMIC DNA]</scope>
    <source>
        <strain evidence="3 4">TC 32-1</strain>
    </source>
</reference>
<organism evidence="3 4">
    <name type="scientific">Heterobasidion irregulare (strain TC 32-1)</name>
    <dbReference type="NCBI Taxonomy" id="747525"/>
    <lineage>
        <taxon>Eukaryota</taxon>
        <taxon>Fungi</taxon>
        <taxon>Dikarya</taxon>
        <taxon>Basidiomycota</taxon>
        <taxon>Agaricomycotina</taxon>
        <taxon>Agaricomycetes</taxon>
        <taxon>Russulales</taxon>
        <taxon>Bondarzewiaceae</taxon>
        <taxon>Heterobasidion</taxon>
        <taxon>Heterobasidion annosum species complex</taxon>
    </lineage>
</organism>
<feature type="compositionally biased region" description="Polar residues" evidence="2">
    <location>
        <begin position="306"/>
        <end position="333"/>
    </location>
</feature>
<feature type="compositionally biased region" description="Polar residues" evidence="2">
    <location>
        <begin position="371"/>
        <end position="386"/>
    </location>
</feature>
<feature type="coiled-coil region" evidence="1">
    <location>
        <begin position="801"/>
        <end position="828"/>
    </location>
</feature>
<feature type="compositionally biased region" description="Acidic residues" evidence="2">
    <location>
        <begin position="154"/>
        <end position="168"/>
    </location>
</feature>
<feature type="region of interest" description="Disordered" evidence="2">
    <location>
        <begin position="1"/>
        <end position="55"/>
    </location>
</feature>
<feature type="compositionally biased region" description="Polar residues" evidence="2">
    <location>
        <begin position="751"/>
        <end position="760"/>
    </location>
</feature>
<feature type="region of interest" description="Disordered" evidence="2">
    <location>
        <begin position="82"/>
        <end position="386"/>
    </location>
</feature>
<evidence type="ECO:0000256" key="1">
    <source>
        <dbReference type="SAM" id="Coils"/>
    </source>
</evidence>
<feature type="region of interest" description="Disordered" evidence="2">
    <location>
        <begin position="480"/>
        <end position="628"/>
    </location>
</feature>
<feature type="region of interest" description="Disordered" evidence="2">
    <location>
        <begin position="829"/>
        <end position="873"/>
    </location>
</feature>
<keyword evidence="1" id="KW-0175">Coiled coil</keyword>
<feature type="compositionally biased region" description="Polar residues" evidence="2">
    <location>
        <begin position="672"/>
        <end position="688"/>
    </location>
</feature>
<keyword evidence="4" id="KW-1185">Reference proteome</keyword>
<dbReference type="STRING" id="747525.W4KPP2"/>
<feature type="compositionally biased region" description="Basic and acidic residues" evidence="2">
    <location>
        <begin position="11"/>
        <end position="28"/>
    </location>
</feature>
<protein>
    <submittedName>
        <fullName evidence="3">Uncharacterized protein</fullName>
    </submittedName>
</protein>
<accession>W4KPP2</accession>
<feature type="region of interest" description="Disordered" evidence="2">
    <location>
        <begin position="419"/>
        <end position="465"/>
    </location>
</feature>
<proteinExistence type="predicted"/>
<feature type="compositionally biased region" description="Polar residues" evidence="2">
    <location>
        <begin position="1"/>
        <end position="10"/>
    </location>
</feature>
<gene>
    <name evidence="3" type="ORF">HETIRDRAFT_307623</name>
</gene>
<name>W4KPP2_HETIT</name>
<dbReference type="RefSeq" id="XP_009541262.1">
    <property type="nucleotide sequence ID" value="XM_009542967.1"/>
</dbReference>
<dbReference type="eggNOG" id="ENOG502SEZ0">
    <property type="taxonomic scope" value="Eukaryota"/>
</dbReference>
<dbReference type="Proteomes" id="UP000030671">
    <property type="component" value="Unassembled WGS sequence"/>
</dbReference>